<dbReference type="Gramene" id="Os10t0470900-03">
    <property type="protein sequence ID" value="Os10t0470900-03"/>
    <property type="gene ID" value="Os10g0470900"/>
</dbReference>
<name>A0A8J8XL92_ORYSJ</name>
<organism evidence="1">
    <name type="scientific">Oryza sativa subsp. japonica</name>
    <name type="common">Rice</name>
    <dbReference type="NCBI Taxonomy" id="39947"/>
    <lineage>
        <taxon>Eukaryota</taxon>
        <taxon>Viridiplantae</taxon>
        <taxon>Streptophyta</taxon>
        <taxon>Embryophyta</taxon>
        <taxon>Tracheophyta</taxon>
        <taxon>Spermatophyta</taxon>
        <taxon>Magnoliopsida</taxon>
        <taxon>Liliopsida</taxon>
        <taxon>Poales</taxon>
        <taxon>Poaceae</taxon>
        <taxon>BOP clade</taxon>
        <taxon>Oryzoideae</taxon>
        <taxon>Oryzeae</taxon>
        <taxon>Oryzinae</taxon>
        <taxon>Oryza</taxon>
        <taxon>Oryza sativa</taxon>
    </lineage>
</organism>
<proteinExistence type="predicted"/>
<protein>
    <submittedName>
        <fullName evidence="1">Uncharacterized protein</fullName>
    </submittedName>
</protein>
<reference evidence="1" key="2">
    <citation type="submission" date="2008-12" db="EMBL/GenBank/DDBJ databases">
        <title>Improved gene annotation of the rice (Oryza sativa) genomes.</title>
        <authorList>
            <person name="Wang J."/>
            <person name="Li R."/>
            <person name="Fan W."/>
            <person name="Huang Q."/>
            <person name="Zhang J."/>
            <person name="Zhou Y."/>
            <person name="Hu Y."/>
            <person name="Zi S."/>
            <person name="Li J."/>
            <person name="Ni P."/>
            <person name="Zheng H."/>
            <person name="Zhang Y."/>
            <person name="Zhao M."/>
            <person name="Hao Q."/>
            <person name="McDermott J."/>
            <person name="Samudrala R."/>
            <person name="Kristiansen K."/>
            <person name="Wong G.K.-S."/>
        </authorList>
    </citation>
    <scope>NUCLEOTIDE SEQUENCE</scope>
</reference>
<reference evidence="1" key="1">
    <citation type="journal article" date="2005" name="PLoS Biol.">
        <title>The genomes of Oryza sativa: a history of duplications.</title>
        <authorList>
            <person name="Yu J."/>
            <person name="Wang J."/>
            <person name="Lin W."/>
            <person name="Li S."/>
            <person name="Li H."/>
            <person name="Zhou J."/>
            <person name="Ni P."/>
            <person name="Dong W."/>
            <person name="Hu S."/>
            <person name="Zeng C."/>
            <person name="Zhang J."/>
            <person name="Zhang Y."/>
            <person name="Li R."/>
            <person name="Xu Z."/>
            <person name="Li S."/>
            <person name="Li X."/>
            <person name="Zheng H."/>
            <person name="Cong L."/>
            <person name="Lin L."/>
            <person name="Yin J."/>
            <person name="Geng J."/>
            <person name="Li G."/>
            <person name="Shi J."/>
            <person name="Liu J."/>
            <person name="Lv H."/>
            <person name="Li J."/>
            <person name="Wang J."/>
            <person name="Deng Y."/>
            <person name="Ran L."/>
            <person name="Shi X."/>
            <person name="Wang X."/>
            <person name="Wu Q."/>
            <person name="Li C."/>
            <person name="Ren X."/>
            <person name="Wang J."/>
            <person name="Wang X."/>
            <person name="Li D."/>
            <person name="Liu D."/>
            <person name="Zhang X."/>
            <person name="Ji Z."/>
            <person name="Zhao W."/>
            <person name="Sun Y."/>
            <person name="Zhang Z."/>
            <person name="Bao J."/>
            <person name="Han Y."/>
            <person name="Dong L."/>
            <person name="Ji J."/>
            <person name="Chen P."/>
            <person name="Wu S."/>
            <person name="Liu J."/>
            <person name="Xiao Y."/>
            <person name="Bu D."/>
            <person name="Tan J."/>
            <person name="Yang L."/>
            <person name="Ye C."/>
            <person name="Zhang J."/>
            <person name="Xu J."/>
            <person name="Zhou Y."/>
            <person name="Yu Y."/>
            <person name="Zhang B."/>
            <person name="Zhuang S."/>
            <person name="Wei H."/>
            <person name="Liu B."/>
            <person name="Lei M."/>
            <person name="Yu H."/>
            <person name="Li Y."/>
            <person name="Xu H."/>
            <person name="Wei S."/>
            <person name="He X."/>
            <person name="Fang L."/>
            <person name="Zhang Z."/>
            <person name="Zhang Y."/>
            <person name="Huang X."/>
            <person name="Su Z."/>
            <person name="Tong W."/>
            <person name="Li J."/>
            <person name="Tong Z."/>
            <person name="Li S."/>
            <person name="Ye J."/>
            <person name="Wang L."/>
            <person name="Fang L."/>
            <person name="Lei T."/>
            <person name="Chen C."/>
            <person name="Chen H."/>
            <person name="Xu Z."/>
            <person name="Li H."/>
            <person name="Huang H."/>
            <person name="Zhang F."/>
            <person name="Xu H."/>
            <person name="Li N."/>
            <person name="Zhao C."/>
            <person name="Li S."/>
            <person name="Dong L."/>
            <person name="Huang Y."/>
            <person name="Li L."/>
            <person name="Xi Y."/>
            <person name="Qi Q."/>
            <person name="Li W."/>
            <person name="Zhang B."/>
            <person name="Hu W."/>
            <person name="Zhang Y."/>
            <person name="Tian X."/>
            <person name="Jiao Y."/>
            <person name="Liang X."/>
            <person name="Jin J."/>
            <person name="Gao L."/>
            <person name="Zheng W."/>
            <person name="Hao B."/>
            <person name="Liu S."/>
            <person name="Wang W."/>
            <person name="Yuan L."/>
            <person name="Cao M."/>
            <person name="McDermott J."/>
            <person name="Samudrala R."/>
            <person name="Wang J."/>
            <person name="Wong G.K."/>
            <person name="Yang H."/>
        </authorList>
    </citation>
    <scope>NUCLEOTIDE SEQUENCE [LARGE SCALE GENOMIC DNA]</scope>
</reference>
<dbReference type="AlphaFoldDB" id="A0A8J8XL92"/>
<accession>A0A8J8XL92</accession>
<dbReference type="HOGENOM" id="CLU_2982439_0_0_1"/>
<evidence type="ECO:0000313" key="1">
    <source>
        <dbReference type="EMBL" id="EEE51116.1"/>
    </source>
</evidence>
<gene>
    <name evidence="1" type="ORF">OsJ_31856</name>
</gene>
<dbReference type="Proteomes" id="UP000007752">
    <property type="component" value="Chromosome 10"/>
</dbReference>
<sequence length="58" mass="6982">MRCHFLLEHVQVGPFESTAWLPEKWQRHRLILLDGLTISNLEAFDTESKHLVFKRFIF</sequence>
<dbReference type="EMBL" id="CM000147">
    <property type="protein sequence ID" value="EEE51116.1"/>
    <property type="molecule type" value="Genomic_DNA"/>
</dbReference>